<dbReference type="GeneID" id="33567625"/>
<name>A0A1Y2GBF4_9FUNG</name>
<dbReference type="InParanoid" id="A0A1Y2GBF4"/>
<accession>A0A1Y2GBF4</accession>
<evidence type="ECO:0000256" key="1">
    <source>
        <dbReference type="SAM" id="MobiDB-lite"/>
    </source>
</evidence>
<keyword evidence="2" id="KW-1133">Transmembrane helix</keyword>
<dbReference type="Proteomes" id="UP000193648">
    <property type="component" value="Unassembled WGS sequence"/>
</dbReference>
<protein>
    <submittedName>
        <fullName evidence="3">Uncharacterized protein</fullName>
    </submittedName>
</protein>
<feature type="region of interest" description="Disordered" evidence="1">
    <location>
        <begin position="104"/>
        <end position="127"/>
    </location>
</feature>
<feature type="transmembrane region" description="Helical" evidence="2">
    <location>
        <begin position="12"/>
        <end position="34"/>
    </location>
</feature>
<evidence type="ECO:0000313" key="3">
    <source>
        <dbReference type="EMBL" id="ORZ04448.1"/>
    </source>
</evidence>
<feature type="region of interest" description="Disordered" evidence="1">
    <location>
        <begin position="232"/>
        <end position="251"/>
    </location>
</feature>
<feature type="region of interest" description="Disordered" evidence="1">
    <location>
        <begin position="434"/>
        <end position="464"/>
    </location>
</feature>
<feature type="compositionally biased region" description="Low complexity" evidence="1">
    <location>
        <begin position="115"/>
        <end position="127"/>
    </location>
</feature>
<keyword evidence="4" id="KW-1185">Reference proteome</keyword>
<reference evidence="3 4" key="1">
    <citation type="submission" date="2016-07" db="EMBL/GenBank/DDBJ databases">
        <title>Pervasive Adenine N6-methylation of Active Genes in Fungi.</title>
        <authorList>
            <consortium name="DOE Joint Genome Institute"/>
            <person name="Mondo S.J."/>
            <person name="Dannebaum R.O."/>
            <person name="Kuo R.C."/>
            <person name="Labutti K."/>
            <person name="Haridas S."/>
            <person name="Kuo A."/>
            <person name="Salamov A."/>
            <person name="Ahrendt S.R."/>
            <person name="Lipzen A."/>
            <person name="Sullivan W."/>
            <person name="Andreopoulos W.B."/>
            <person name="Clum A."/>
            <person name="Lindquist E."/>
            <person name="Daum C."/>
            <person name="Ramamoorthy G.K."/>
            <person name="Gryganskyi A."/>
            <person name="Culley D."/>
            <person name="Magnuson J.K."/>
            <person name="James T.Y."/>
            <person name="O'Malley M.A."/>
            <person name="Stajich J.E."/>
            <person name="Spatafora J.W."/>
            <person name="Visel A."/>
            <person name="Grigoriev I.V."/>
        </authorList>
    </citation>
    <scope>NUCLEOTIDE SEQUENCE [LARGE SCALE GENOMIC DNA]</scope>
    <source>
        <strain evidence="3 4">NRRL 3116</strain>
    </source>
</reference>
<keyword evidence="2" id="KW-0472">Membrane</keyword>
<gene>
    <name evidence="3" type="ORF">BCR41DRAFT_362813</name>
</gene>
<feature type="non-terminal residue" evidence="3">
    <location>
        <position position="811"/>
    </location>
</feature>
<organism evidence="3 4">
    <name type="scientific">Lobosporangium transversale</name>
    <dbReference type="NCBI Taxonomy" id="64571"/>
    <lineage>
        <taxon>Eukaryota</taxon>
        <taxon>Fungi</taxon>
        <taxon>Fungi incertae sedis</taxon>
        <taxon>Mucoromycota</taxon>
        <taxon>Mortierellomycotina</taxon>
        <taxon>Mortierellomycetes</taxon>
        <taxon>Mortierellales</taxon>
        <taxon>Mortierellaceae</taxon>
        <taxon>Lobosporangium</taxon>
    </lineage>
</organism>
<evidence type="ECO:0000256" key="2">
    <source>
        <dbReference type="SAM" id="Phobius"/>
    </source>
</evidence>
<dbReference type="RefSeq" id="XP_021876556.1">
    <property type="nucleotide sequence ID" value="XM_022025782.1"/>
</dbReference>
<feature type="region of interest" description="Disordered" evidence="1">
    <location>
        <begin position="603"/>
        <end position="626"/>
    </location>
</feature>
<dbReference type="OrthoDB" id="2376084at2759"/>
<dbReference type="EMBL" id="MCFF01000057">
    <property type="protein sequence ID" value="ORZ04448.1"/>
    <property type="molecule type" value="Genomic_DNA"/>
</dbReference>
<proteinExistence type="predicted"/>
<sequence length="811" mass="89258">MAIVISFNIHILRLLRVLLSSIVGICIICCIGQTNKAMRNDLISRIATLIDEFHAHSDDSQDHTKGIYAGWSSFDYEYDQIAMEHDQPQGNGQVMKSETTQSIADHNHSRPDNMLLSPTSSDSSSANDLTLLKSPFINTEKGINNEKEKVEILATRTTVVDFPTSSLAPLAAAHITLPSPVVLAAAARNEQSNTLLMTPQQPNISVEAFGEPQLTAVTTNVSVDSPQTVMGPIKGLTTKPNKSHPLPSSSYKSTLSSYDDLLKSINAEKILYQSPLLHQSPTGPLQQQRGWVNNSYSDWESDIPVNSQSTTMHSIVYRSGFKDRVSIDRAVHPFDTIEYSHSTSTIQTYHQPVMSHNSNTHNSNNNLDTLMMTNKHIFSNINNDIHDEKAGIRASAVPHQEQGIHLIGFSLMESLSRSEGLDSQETIEYWRTHVEPSSPTIPTVNYGDISRDNEGSKTGQQPQPQQYGLEDIAMAGLDGGVFDGVGSRRGTLPITSSSRCLVEQPQTLNCTLDSPSLHYSTADLGMPRPSYAYAYGQLRTQRQGSMSSSADGYSCSIASSLSLADSLSNPMYHQQLQGLAMTTNAPTARHSSHAFARLPRKYSLPSSVHKTSPRLPPSQYNTRRPSRLSSMMANQVDDEDFGLIECATNLRPQQLPLLLSSSSPFHKKSHYRSHSLGYWPPAGAKIFNDIVQDDDPTMIDHTPALPPGTIIFNAATNGNDYERAMEHNQHQSLHPLDSPPLLQQHHLPRAGSDQGYFYDYDGSNRYSAACHGNYVANNFTKDVDVQAAWTKSYIGLGLTFGPTDADAPMHI</sequence>
<comment type="caution">
    <text evidence="3">The sequence shown here is derived from an EMBL/GenBank/DDBJ whole genome shotgun (WGS) entry which is preliminary data.</text>
</comment>
<evidence type="ECO:0000313" key="4">
    <source>
        <dbReference type="Proteomes" id="UP000193648"/>
    </source>
</evidence>
<keyword evidence="2" id="KW-0812">Transmembrane</keyword>
<dbReference type="AlphaFoldDB" id="A0A1Y2GBF4"/>